<evidence type="ECO:0000256" key="4">
    <source>
        <dbReference type="ARBA" id="ARBA00022679"/>
    </source>
</evidence>
<evidence type="ECO:0000313" key="7">
    <source>
        <dbReference type="EMBL" id="MBP2027133.1"/>
    </source>
</evidence>
<keyword evidence="4" id="KW-0808">Transferase</keyword>
<dbReference type="PANTHER" id="PTHR43179:SF12">
    <property type="entry name" value="GALACTOFURANOSYLTRANSFERASE GLFT2"/>
    <property type="match status" value="1"/>
</dbReference>
<dbReference type="SUPFAM" id="SSF53448">
    <property type="entry name" value="Nucleotide-diphospho-sugar transferases"/>
    <property type="match status" value="1"/>
</dbReference>
<protein>
    <submittedName>
        <fullName evidence="7">GT2 family glycosyltransferase</fullName>
    </submittedName>
</protein>
<organism evidence="7 8">
    <name type="scientific">Acetoanaerobium pronyense</name>
    <dbReference type="NCBI Taxonomy" id="1482736"/>
    <lineage>
        <taxon>Bacteria</taxon>
        <taxon>Bacillati</taxon>
        <taxon>Bacillota</taxon>
        <taxon>Clostridia</taxon>
        <taxon>Peptostreptococcales</taxon>
        <taxon>Filifactoraceae</taxon>
        <taxon>Acetoanaerobium</taxon>
    </lineage>
</organism>
<comment type="pathway">
    <text evidence="1">Cell wall biogenesis; cell wall polysaccharide biosynthesis.</text>
</comment>
<evidence type="ECO:0000256" key="1">
    <source>
        <dbReference type="ARBA" id="ARBA00004776"/>
    </source>
</evidence>
<evidence type="ECO:0000256" key="5">
    <source>
        <dbReference type="SAM" id="Phobius"/>
    </source>
</evidence>
<sequence>MVSIVIPNYNGKHFLEKCLDSIENQSYKDIETIIIDNASDDGSVDFLRDRYPKVKLTIMDTNTGFSGAVNEGIKSSRGEFVFLLNNDTEIDESCVENLVNAINKDNKIFSVNAKMIQFNNRDLLDDAGDEYNSFGWAFKRGFNQNIGTNKVPRRVFSCCAGASLYRKEVFNHIGYFDELFFAYLEDVDIGFRANCYGYKNYFCPDAIVYHIISGTTGNKKTEFKTKLSARNNVYLLYKNLPLLLILINLPFLIIGALIKSVFFSKHGLGKNYLKESMYALKDLRKLNKVDFKIPHMKNYLWIQFKLIINVPVFILERIKILLT</sequence>
<evidence type="ECO:0000259" key="6">
    <source>
        <dbReference type="Pfam" id="PF00535"/>
    </source>
</evidence>
<dbReference type="Pfam" id="PF00535">
    <property type="entry name" value="Glycos_transf_2"/>
    <property type="match status" value="1"/>
</dbReference>
<name>A0ABS4KH71_9FIRM</name>
<keyword evidence="5" id="KW-0472">Membrane</keyword>
<feature type="domain" description="Glycosyltransferase 2-like" evidence="6">
    <location>
        <begin position="3"/>
        <end position="173"/>
    </location>
</feature>
<keyword evidence="3" id="KW-0328">Glycosyltransferase</keyword>
<dbReference type="PANTHER" id="PTHR43179">
    <property type="entry name" value="RHAMNOSYLTRANSFERASE WBBL"/>
    <property type="match status" value="1"/>
</dbReference>
<dbReference type="RefSeq" id="WP_245330758.1">
    <property type="nucleotide sequence ID" value="NZ_JAGGLI010000007.1"/>
</dbReference>
<dbReference type="InterPro" id="IPR001173">
    <property type="entry name" value="Glyco_trans_2-like"/>
</dbReference>
<keyword evidence="5" id="KW-0812">Transmembrane</keyword>
<proteinExistence type="inferred from homology"/>
<comment type="caution">
    <text evidence="7">The sequence shown here is derived from an EMBL/GenBank/DDBJ whole genome shotgun (WGS) entry which is preliminary data.</text>
</comment>
<dbReference type="EMBL" id="JAGGLI010000007">
    <property type="protein sequence ID" value="MBP2027133.1"/>
    <property type="molecule type" value="Genomic_DNA"/>
</dbReference>
<keyword evidence="8" id="KW-1185">Reference proteome</keyword>
<evidence type="ECO:0000256" key="2">
    <source>
        <dbReference type="ARBA" id="ARBA00006739"/>
    </source>
</evidence>
<gene>
    <name evidence="7" type="ORF">J2Z35_000927</name>
</gene>
<accession>A0ABS4KH71</accession>
<dbReference type="CDD" id="cd04186">
    <property type="entry name" value="GT_2_like_c"/>
    <property type="match status" value="1"/>
</dbReference>
<feature type="transmembrane region" description="Helical" evidence="5">
    <location>
        <begin position="240"/>
        <end position="262"/>
    </location>
</feature>
<dbReference type="InterPro" id="IPR029044">
    <property type="entry name" value="Nucleotide-diphossugar_trans"/>
</dbReference>
<dbReference type="Proteomes" id="UP001314903">
    <property type="component" value="Unassembled WGS sequence"/>
</dbReference>
<dbReference type="Gene3D" id="3.90.550.10">
    <property type="entry name" value="Spore Coat Polysaccharide Biosynthesis Protein SpsA, Chain A"/>
    <property type="match status" value="1"/>
</dbReference>
<comment type="similarity">
    <text evidence="2">Belongs to the glycosyltransferase 2 family.</text>
</comment>
<reference evidence="7 8" key="1">
    <citation type="submission" date="2021-03" db="EMBL/GenBank/DDBJ databases">
        <title>Genomic Encyclopedia of Type Strains, Phase IV (KMG-IV): sequencing the most valuable type-strain genomes for metagenomic binning, comparative biology and taxonomic classification.</title>
        <authorList>
            <person name="Goeker M."/>
        </authorList>
    </citation>
    <scope>NUCLEOTIDE SEQUENCE [LARGE SCALE GENOMIC DNA]</scope>
    <source>
        <strain evidence="7 8">DSM 27512</strain>
    </source>
</reference>
<evidence type="ECO:0000256" key="3">
    <source>
        <dbReference type="ARBA" id="ARBA00022676"/>
    </source>
</evidence>
<evidence type="ECO:0000313" key="8">
    <source>
        <dbReference type="Proteomes" id="UP001314903"/>
    </source>
</evidence>
<keyword evidence="5" id="KW-1133">Transmembrane helix</keyword>